<dbReference type="InterPro" id="IPR036047">
    <property type="entry name" value="F-box-like_dom_sf"/>
</dbReference>
<feature type="domain" description="F-box" evidence="2">
    <location>
        <begin position="208"/>
        <end position="254"/>
    </location>
</feature>
<evidence type="ECO:0000256" key="1">
    <source>
        <dbReference type="SAM" id="MobiDB-lite"/>
    </source>
</evidence>
<protein>
    <recommendedName>
        <fullName evidence="2">F-box domain-containing protein</fullName>
    </recommendedName>
</protein>
<name>A0A2T8KIV9_9POAL</name>
<feature type="region of interest" description="Disordered" evidence="1">
    <location>
        <begin position="55"/>
        <end position="81"/>
    </location>
</feature>
<sequence>MGWEPNNKPYSPIMHLIQRPSAHQAHTFHTVVAREPNPWRWRPCRGARRWDATTVTVSGRRGSSQIHEARDGDAPRESRPCLRPAAMPVRRRQPRRQETGAAERYRGMGIAAALLRPWDYPTACGELAALLRIGYAEIPKAAQALVASDVLLALRLLPDVQTGYALSAANTLLQAVEVALPKQKKAQAVSEFKHSVIAHKRRARVQQNSGLPHIPHDVLVHIFTFLDMHSLVATGLVCWSWNSAANDNNLWKMHYSLFFGLCRLRCNSIPVSGVQKSRDLVQSSIDSVSIDPNFWWKESFHSKYAGKCASWKFASNRALCGQCRSVIWLSNLTCAAPHHCPRNGRDEVKLRPLLPDTVAKYILHHDDLAASSSSESDDTDDSDYENGHPRFWTF</sequence>
<proteinExistence type="predicted"/>
<organism evidence="3">
    <name type="scientific">Panicum hallii</name>
    <dbReference type="NCBI Taxonomy" id="206008"/>
    <lineage>
        <taxon>Eukaryota</taxon>
        <taxon>Viridiplantae</taxon>
        <taxon>Streptophyta</taxon>
        <taxon>Embryophyta</taxon>
        <taxon>Tracheophyta</taxon>
        <taxon>Spermatophyta</taxon>
        <taxon>Magnoliopsida</taxon>
        <taxon>Liliopsida</taxon>
        <taxon>Poales</taxon>
        <taxon>Poaceae</taxon>
        <taxon>PACMAD clade</taxon>
        <taxon>Panicoideae</taxon>
        <taxon>Panicodae</taxon>
        <taxon>Paniceae</taxon>
        <taxon>Panicinae</taxon>
        <taxon>Panicum</taxon>
        <taxon>Panicum sect. Panicum</taxon>
    </lineage>
</organism>
<feature type="compositionally biased region" description="Polar residues" evidence="1">
    <location>
        <begin position="55"/>
        <end position="66"/>
    </location>
</feature>
<dbReference type="InterPro" id="IPR057039">
    <property type="entry name" value="At5g52880_ARM"/>
</dbReference>
<evidence type="ECO:0000313" key="3">
    <source>
        <dbReference type="EMBL" id="PVH62101.1"/>
    </source>
</evidence>
<gene>
    <name evidence="3" type="ORF">PAHAL_3G206100</name>
</gene>
<dbReference type="Gramene" id="PVH62101">
    <property type="protein sequence ID" value="PVH62101"/>
    <property type="gene ID" value="PAHAL_3G206100"/>
</dbReference>
<reference evidence="3" key="1">
    <citation type="submission" date="2018-04" db="EMBL/GenBank/DDBJ databases">
        <title>WGS assembly of Panicum hallii.</title>
        <authorList>
            <person name="Lovell J."/>
            <person name="Jenkins J."/>
            <person name="Lowry D."/>
            <person name="Mamidi S."/>
            <person name="Sreedasyam A."/>
            <person name="Weng X."/>
            <person name="Barry K."/>
            <person name="Bonette J."/>
            <person name="Campitelli B."/>
            <person name="Daum C."/>
            <person name="Gordon S."/>
            <person name="Gould B."/>
            <person name="Lipzen A."/>
            <person name="Macqueen A."/>
            <person name="Palacio-Mejia J."/>
            <person name="Plott C."/>
            <person name="Shakirov E."/>
            <person name="Shu S."/>
            <person name="Yoshinaga Y."/>
            <person name="Zane M."/>
            <person name="Rokhsar D."/>
            <person name="Grimwood J."/>
            <person name="Schmutz J."/>
            <person name="Juenger T."/>
        </authorList>
    </citation>
    <scope>NUCLEOTIDE SEQUENCE [LARGE SCALE GENOMIC DNA]</scope>
    <source>
        <strain evidence="3">FIL2</strain>
    </source>
</reference>
<dbReference type="PANTHER" id="PTHR47744">
    <property type="entry name" value="OS05G0526300 PROTEIN"/>
    <property type="match status" value="1"/>
</dbReference>
<dbReference type="SMART" id="SM00256">
    <property type="entry name" value="FBOX"/>
    <property type="match status" value="1"/>
</dbReference>
<dbReference type="Pfam" id="PF12937">
    <property type="entry name" value="F-box-like"/>
    <property type="match status" value="1"/>
</dbReference>
<dbReference type="Proteomes" id="UP000243499">
    <property type="component" value="Chromosome 3"/>
</dbReference>
<evidence type="ECO:0000259" key="2">
    <source>
        <dbReference type="PROSITE" id="PS50181"/>
    </source>
</evidence>
<dbReference type="PANTHER" id="PTHR47744:SF1">
    <property type="entry name" value="OS05G0526300 PROTEIN"/>
    <property type="match status" value="1"/>
</dbReference>
<feature type="compositionally biased region" description="Basic and acidic residues" evidence="1">
    <location>
        <begin position="67"/>
        <end position="80"/>
    </location>
</feature>
<dbReference type="EMBL" id="CM008048">
    <property type="protein sequence ID" value="PVH62101.1"/>
    <property type="molecule type" value="Genomic_DNA"/>
</dbReference>
<accession>A0A2T8KIV9</accession>
<dbReference type="Pfam" id="PF24104">
    <property type="entry name" value="At5g52880_ARM"/>
    <property type="match status" value="1"/>
</dbReference>
<dbReference type="InterPro" id="IPR001810">
    <property type="entry name" value="F-box_dom"/>
</dbReference>
<dbReference type="AlphaFoldDB" id="A0A2T8KIV9"/>
<dbReference type="Gene3D" id="1.20.1280.50">
    <property type="match status" value="1"/>
</dbReference>
<dbReference type="PROSITE" id="PS50181">
    <property type="entry name" value="FBOX"/>
    <property type="match status" value="1"/>
</dbReference>
<dbReference type="SUPFAM" id="SSF81383">
    <property type="entry name" value="F-box domain"/>
    <property type="match status" value="1"/>
</dbReference>